<dbReference type="SUPFAM" id="SSF54373">
    <property type="entry name" value="FAD-linked reductases, C-terminal domain"/>
    <property type="match status" value="1"/>
</dbReference>
<dbReference type="EMBL" id="FNSO01000004">
    <property type="protein sequence ID" value="SED10438.1"/>
    <property type="molecule type" value="Genomic_DNA"/>
</dbReference>
<comment type="similarity">
    <text evidence="2 6">Belongs to the GMC oxidoreductase family.</text>
</comment>
<reference evidence="11" key="1">
    <citation type="submission" date="2016-10" db="EMBL/GenBank/DDBJ databases">
        <authorList>
            <person name="Varghese N."/>
            <person name="Submissions S."/>
        </authorList>
    </citation>
    <scope>NUCLEOTIDE SEQUENCE [LARGE SCALE GENOMIC DNA]</scope>
    <source>
        <strain evidence="11">DSM 44544</strain>
    </source>
</reference>
<dbReference type="PROSITE" id="PS00623">
    <property type="entry name" value="GMC_OXRED_1"/>
    <property type="match status" value="1"/>
</dbReference>
<keyword evidence="3 6" id="KW-0285">Flavoprotein</keyword>
<feature type="domain" description="Glucose-methanol-choline oxidoreductase N-terminal" evidence="9">
    <location>
        <begin position="283"/>
        <end position="297"/>
    </location>
</feature>
<protein>
    <submittedName>
        <fullName evidence="10">Choline dehydrogenase</fullName>
    </submittedName>
</protein>
<evidence type="ECO:0000259" key="8">
    <source>
        <dbReference type="PROSITE" id="PS00623"/>
    </source>
</evidence>
<dbReference type="PIRSF" id="PIRSF000137">
    <property type="entry name" value="Alcohol_oxidase"/>
    <property type="match status" value="1"/>
</dbReference>
<dbReference type="SUPFAM" id="SSF51905">
    <property type="entry name" value="FAD/NAD(P)-binding domain"/>
    <property type="match status" value="1"/>
</dbReference>
<name>A0A1H4Y030_9PSEU</name>
<evidence type="ECO:0000256" key="2">
    <source>
        <dbReference type="ARBA" id="ARBA00010790"/>
    </source>
</evidence>
<dbReference type="Gene3D" id="3.50.50.60">
    <property type="entry name" value="FAD/NAD(P)-binding domain"/>
    <property type="match status" value="1"/>
</dbReference>
<dbReference type="InterPro" id="IPR000172">
    <property type="entry name" value="GMC_OxRdtase_N"/>
</dbReference>
<proteinExistence type="inferred from homology"/>
<dbReference type="Pfam" id="PF05199">
    <property type="entry name" value="GMC_oxred_C"/>
    <property type="match status" value="1"/>
</dbReference>
<accession>A0A1H4Y030</accession>
<dbReference type="InterPro" id="IPR012132">
    <property type="entry name" value="GMC_OxRdtase"/>
</dbReference>
<feature type="binding site" evidence="5">
    <location>
        <position position="117"/>
    </location>
    <ligand>
        <name>FAD</name>
        <dbReference type="ChEBI" id="CHEBI:57692"/>
    </ligand>
</feature>
<evidence type="ECO:0000256" key="4">
    <source>
        <dbReference type="ARBA" id="ARBA00022827"/>
    </source>
</evidence>
<keyword evidence="7" id="KW-0732">Signal</keyword>
<evidence type="ECO:0000259" key="9">
    <source>
        <dbReference type="PROSITE" id="PS00624"/>
    </source>
</evidence>
<gene>
    <name evidence="10" type="ORF">SAMN04489727_6430</name>
</gene>
<dbReference type="PROSITE" id="PS00624">
    <property type="entry name" value="GMC_OXRED_2"/>
    <property type="match status" value="1"/>
</dbReference>
<dbReference type="GO" id="GO:0050660">
    <property type="term" value="F:flavin adenine dinucleotide binding"/>
    <property type="evidence" value="ECO:0007669"/>
    <property type="project" value="InterPro"/>
</dbReference>
<feature type="chain" id="PRO_5039331023" evidence="7">
    <location>
        <begin position="25"/>
        <end position="553"/>
    </location>
</feature>
<dbReference type="PANTHER" id="PTHR11552:SF147">
    <property type="entry name" value="CHOLINE DEHYDROGENASE, MITOCHONDRIAL"/>
    <property type="match status" value="1"/>
</dbReference>
<evidence type="ECO:0000256" key="1">
    <source>
        <dbReference type="ARBA" id="ARBA00001974"/>
    </source>
</evidence>
<dbReference type="Pfam" id="PF00732">
    <property type="entry name" value="GMC_oxred_N"/>
    <property type="match status" value="1"/>
</dbReference>
<dbReference type="PANTHER" id="PTHR11552">
    <property type="entry name" value="GLUCOSE-METHANOL-CHOLINE GMC OXIDOREDUCTASE"/>
    <property type="match status" value="1"/>
</dbReference>
<feature type="domain" description="Glucose-methanol-choline oxidoreductase N-terminal" evidence="8">
    <location>
        <begin position="111"/>
        <end position="134"/>
    </location>
</feature>
<keyword evidence="4 5" id="KW-0274">FAD</keyword>
<feature type="signal peptide" evidence="7">
    <location>
        <begin position="1"/>
        <end position="24"/>
    </location>
</feature>
<comment type="cofactor">
    <cofactor evidence="1 5">
        <name>FAD</name>
        <dbReference type="ChEBI" id="CHEBI:57692"/>
    </cofactor>
</comment>
<evidence type="ECO:0000313" key="11">
    <source>
        <dbReference type="Proteomes" id="UP000199622"/>
    </source>
</evidence>
<dbReference type="Proteomes" id="UP000199622">
    <property type="component" value="Unassembled WGS sequence"/>
</dbReference>
<evidence type="ECO:0000256" key="3">
    <source>
        <dbReference type="ARBA" id="ARBA00022630"/>
    </source>
</evidence>
<sequence>MHNLRNARWFSCPLCVWFAVSGLASVGAMTRAENYDYVVVGAGSAGCAVAARLSEDPGVRVALIEAGPAANGRLFEIPALFSQQLKTVFDWDFETEPEPRLGGRRAYLPRGRAIGGTSSMNTMLYVRGHRYDYDTWERLGNKGWSYDDVLPFFKKSEDNQRGADDYHAVGGPLTVSDPVAVHPLLRNWVEAAERAGHRANPDFNGADQEGVGYYQVTQRRGLRCSSAVAFLEPAAERANLTVLPSTLALRLKFEGGRATGVEVDHLGTVRTIGVDREIVLSLGAYNSPHLLLQSGVGPADELAAAGVRPLHDLPDVGRNMQDHTGCFISFVSSTPPVLGPDTTAEEDQLRSTGTSPMAWTEVGGFLYSGDDQPAPDIQLHAALGIVRDQGLAAPLEPGMSFGPYVARPESRGSVRLRHSHPYAKPRIFHNYLADQGDRDRLREGVRLCLRIARQRGFTDLLDGGLAEAAAAGLAPLTDLDQDIDDYIRTQSFSFYHPSGTCMMGKVVDAELRVHGLDNVRVADTSIMPTLVTGNTNAPAIMIGERAAAFIKAP</sequence>
<dbReference type="STRING" id="208445.SAMN04489727_6430"/>
<evidence type="ECO:0000256" key="6">
    <source>
        <dbReference type="RuleBase" id="RU003968"/>
    </source>
</evidence>
<evidence type="ECO:0000256" key="7">
    <source>
        <dbReference type="SAM" id="SignalP"/>
    </source>
</evidence>
<dbReference type="Gene3D" id="3.30.560.10">
    <property type="entry name" value="Glucose Oxidase, domain 3"/>
    <property type="match status" value="1"/>
</dbReference>
<dbReference type="GO" id="GO:0016614">
    <property type="term" value="F:oxidoreductase activity, acting on CH-OH group of donors"/>
    <property type="evidence" value="ECO:0007669"/>
    <property type="project" value="InterPro"/>
</dbReference>
<dbReference type="InterPro" id="IPR036188">
    <property type="entry name" value="FAD/NAD-bd_sf"/>
</dbReference>
<evidence type="ECO:0000256" key="5">
    <source>
        <dbReference type="PIRSR" id="PIRSR000137-2"/>
    </source>
</evidence>
<dbReference type="InterPro" id="IPR007867">
    <property type="entry name" value="GMC_OxRtase_C"/>
</dbReference>
<keyword evidence="11" id="KW-1185">Reference proteome</keyword>
<evidence type="ECO:0000313" key="10">
    <source>
        <dbReference type="EMBL" id="SED10438.1"/>
    </source>
</evidence>
<organism evidence="10 11">
    <name type="scientific">Amycolatopsis tolypomycina</name>
    <dbReference type="NCBI Taxonomy" id="208445"/>
    <lineage>
        <taxon>Bacteria</taxon>
        <taxon>Bacillati</taxon>
        <taxon>Actinomycetota</taxon>
        <taxon>Actinomycetes</taxon>
        <taxon>Pseudonocardiales</taxon>
        <taxon>Pseudonocardiaceae</taxon>
        <taxon>Amycolatopsis</taxon>
    </lineage>
</organism>
<dbReference type="AlphaFoldDB" id="A0A1H4Y030"/>